<evidence type="ECO:0000256" key="4">
    <source>
        <dbReference type="ARBA" id="ARBA00020771"/>
    </source>
</evidence>
<dbReference type="EC" id="4.2.1.24" evidence="3 10"/>
<evidence type="ECO:0000256" key="7">
    <source>
        <dbReference type="ARBA" id="ARBA00023244"/>
    </source>
</evidence>
<dbReference type="Pfam" id="PF00490">
    <property type="entry name" value="ALAD"/>
    <property type="match status" value="1"/>
</dbReference>
<dbReference type="FunFam" id="3.20.20.70:FF:000019">
    <property type="entry name" value="Delta-aminolevulinic acid dehydratase"/>
    <property type="match status" value="1"/>
</dbReference>
<evidence type="ECO:0000313" key="13">
    <source>
        <dbReference type="Proteomes" id="UP000617628"/>
    </source>
</evidence>
<feature type="active site" description="Schiff-base intermediate with substrate" evidence="9">
    <location>
        <position position="208"/>
    </location>
</feature>
<feature type="active site" description="Schiff-base intermediate with substrate" evidence="9">
    <location>
        <position position="265"/>
    </location>
</feature>
<dbReference type="NCBIfam" id="NF006762">
    <property type="entry name" value="PRK09283.1"/>
    <property type="match status" value="1"/>
</dbReference>
<gene>
    <name evidence="12" type="primary">hemB</name>
    <name evidence="12" type="ORF">JIN87_22450</name>
</gene>
<dbReference type="PANTHER" id="PTHR11458:SF0">
    <property type="entry name" value="DELTA-AMINOLEVULINIC ACID DEHYDRATASE"/>
    <property type="match status" value="1"/>
</dbReference>
<dbReference type="EMBL" id="JAENIL010000053">
    <property type="protein sequence ID" value="MBK1879663.1"/>
    <property type="molecule type" value="Genomic_DNA"/>
</dbReference>
<evidence type="ECO:0000313" key="12">
    <source>
        <dbReference type="EMBL" id="MBK1879663.1"/>
    </source>
</evidence>
<comment type="subunit">
    <text evidence="10">Homooctamer.</text>
</comment>
<dbReference type="SUPFAM" id="SSF51569">
    <property type="entry name" value="Aldolase"/>
    <property type="match status" value="1"/>
</dbReference>
<comment type="catalytic activity">
    <reaction evidence="8 10">
        <text>2 5-aminolevulinate = porphobilinogen + 2 H2O + H(+)</text>
        <dbReference type="Rhea" id="RHEA:24064"/>
        <dbReference type="ChEBI" id="CHEBI:15377"/>
        <dbReference type="ChEBI" id="CHEBI:15378"/>
        <dbReference type="ChEBI" id="CHEBI:58126"/>
        <dbReference type="ChEBI" id="CHEBI:356416"/>
        <dbReference type="EC" id="4.2.1.24"/>
    </reaction>
</comment>
<dbReference type="Gene3D" id="3.20.20.70">
    <property type="entry name" value="Aldolase class I"/>
    <property type="match status" value="1"/>
</dbReference>
<keyword evidence="7 10" id="KW-0627">Porphyrin biosynthesis</keyword>
<dbReference type="InterPro" id="IPR001731">
    <property type="entry name" value="ALAD"/>
</dbReference>
<protein>
    <recommendedName>
        <fullName evidence="4 10">Delta-aminolevulinic acid dehydratase</fullName>
        <ecNumber evidence="3 10">4.2.1.24</ecNumber>
    </recommendedName>
</protein>
<dbReference type="SMART" id="SM01004">
    <property type="entry name" value="ALAD"/>
    <property type="match status" value="1"/>
</dbReference>
<dbReference type="AlphaFoldDB" id="A0A934S661"/>
<dbReference type="Proteomes" id="UP000617628">
    <property type="component" value="Unassembled WGS sequence"/>
</dbReference>
<evidence type="ECO:0000256" key="6">
    <source>
        <dbReference type="ARBA" id="ARBA00023239"/>
    </source>
</evidence>
<organism evidence="12 13">
    <name type="scientific">Pelagicoccus mobilis</name>
    <dbReference type="NCBI Taxonomy" id="415221"/>
    <lineage>
        <taxon>Bacteria</taxon>
        <taxon>Pseudomonadati</taxon>
        <taxon>Verrucomicrobiota</taxon>
        <taxon>Opitutia</taxon>
        <taxon>Puniceicoccales</taxon>
        <taxon>Pelagicoccaceae</taxon>
        <taxon>Pelagicoccus</taxon>
    </lineage>
</organism>
<dbReference type="PIRSF" id="PIRSF001415">
    <property type="entry name" value="Porphbilin_synth"/>
    <property type="match status" value="1"/>
</dbReference>
<evidence type="ECO:0000256" key="8">
    <source>
        <dbReference type="ARBA" id="ARBA00047651"/>
    </source>
</evidence>
<proteinExistence type="inferred from homology"/>
<dbReference type="GO" id="GO:0005829">
    <property type="term" value="C:cytosol"/>
    <property type="evidence" value="ECO:0007669"/>
    <property type="project" value="TreeGrafter"/>
</dbReference>
<dbReference type="GO" id="GO:0008270">
    <property type="term" value="F:zinc ion binding"/>
    <property type="evidence" value="ECO:0007669"/>
    <property type="project" value="TreeGrafter"/>
</dbReference>
<reference evidence="12" key="1">
    <citation type="submission" date="2021-01" db="EMBL/GenBank/DDBJ databases">
        <title>Modified the classification status of verrucomicrobia.</title>
        <authorList>
            <person name="Feng X."/>
        </authorList>
    </citation>
    <scope>NUCLEOTIDE SEQUENCE</scope>
    <source>
        <strain evidence="12">KCTC 13126</strain>
    </source>
</reference>
<evidence type="ECO:0000256" key="3">
    <source>
        <dbReference type="ARBA" id="ARBA00012053"/>
    </source>
</evidence>
<dbReference type="InterPro" id="IPR013785">
    <property type="entry name" value="Aldolase_TIM"/>
</dbReference>
<sequence>MKSFDKTEDFKLDLPRRPRRMRRTASLRAMAQETYVRVEDLIAPLIVKEAGEKEPVGSMPGLYRLNIEGLVAECRELADLGVPAVAIFPNMDPDLKDALGSEAGNPDTLTLRAVKAIKAAVPEISVITDVALDPYTTHGHDGVLNEDGSYVMNDETVRRLCEMAVLQAEAGVDIVAPSDMMDGRVGAIRAALDTCGHIDTAIMAYSAKFASAYYGPYREAVGSAKAAGTTLLGKETYQMNPANRREAIMDALMDEEEGADFVMVKPAGAYLDIIRELRDASEVTVAAYQVSGEYAQIHAAAKLGWLDYEKTRDESLLAIKRAGADVILTYFAKEVATKLKG</sequence>
<evidence type="ECO:0000256" key="10">
    <source>
        <dbReference type="RuleBase" id="RU000515"/>
    </source>
</evidence>
<evidence type="ECO:0000256" key="2">
    <source>
        <dbReference type="ARBA" id="ARBA00008055"/>
    </source>
</evidence>
<dbReference type="InterPro" id="IPR030656">
    <property type="entry name" value="ALAD_AS"/>
</dbReference>
<dbReference type="PANTHER" id="PTHR11458">
    <property type="entry name" value="DELTA-AMINOLEVULINIC ACID DEHYDRATASE"/>
    <property type="match status" value="1"/>
</dbReference>
<dbReference type="RefSeq" id="WP_200357875.1">
    <property type="nucleotide sequence ID" value="NZ_JAENIL010000053.1"/>
</dbReference>
<dbReference type="PRINTS" id="PR00144">
    <property type="entry name" value="DALDHYDRTASE"/>
</dbReference>
<dbReference type="PROSITE" id="PS00169">
    <property type="entry name" value="D_ALA_DEHYDRATASE"/>
    <property type="match status" value="1"/>
</dbReference>
<keyword evidence="13" id="KW-1185">Reference proteome</keyword>
<accession>A0A934S661</accession>
<dbReference type="GO" id="GO:0006783">
    <property type="term" value="P:heme biosynthetic process"/>
    <property type="evidence" value="ECO:0007669"/>
    <property type="project" value="UniProtKB-KW"/>
</dbReference>
<dbReference type="GO" id="GO:0004655">
    <property type="term" value="F:porphobilinogen synthase activity"/>
    <property type="evidence" value="ECO:0007669"/>
    <property type="project" value="UniProtKB-EC"/>
</dbReference>
<comment type="caution">
    <text evidence="12">The sequence shown here is derived from an EMBL/GenBank/DDBJ whole genome shotgun (WGS) entry which is preliminary data.</text>
</comment>
<evidence type="ECO:0000256" key="11">
    <source>
        <dbReference type="RuleBase" id="RU004161"/>
    </source>
</evidence>
<keyword evidence="5" id="KW-0350">Heme biosynthesis</keyword>
<name>A0A934S661_9BACT</name>
<evidence type="ECO:0000256" key="9">
    <source>
        <dbReference type="PIRSR" id="PIRSR001415-1"/>
    </source>
</evidence>
<evidence type="ECO:0000256" key="1">
    <source>
        <dbReference type="ARBA" id="ARBA00004694"/>
    </source>
</evidence>
<comment type="pathway">
    <text evidence="1">Porphyrin-containing compound metabolism; protoporphyrin-IX biosynthesis; coproporphyrinogen-III from 5-aminolevulinate: step 1/4.</text>
</comment>
<keyword evidence="6 10" id="KW-0456">Lyase</keyword>
<evidence type="ECO:0000256" key="5">
    <source>
        <dbReference type="ARBA" id="ARBA00023133"/>
    </source>
</evidence>
<comment type="similarity">
    <text evidence="2 11">Belongs to the ALAD family.</text>
</comment>